<sequence length="292" mass="31120">MTRSFDMGNTDKAVRDFMDNPTRATTPARGNNSKLLADTAFVMRQAGNFKDSSQLSEDTVLTADDLGKVFQLAASKVITITMPPAGQVLGATLAFFSNTFYAINFKVQGQNFMSAGTAGRATAMTLNPGESVIFTNTDGVNWFAIGGTWDIDQRSKSRLSAFRAAVSASQAIAAQTYTRVVFGAKTLDQLEEFDLATGQFTVKYPGIYEFSAEVHGSTGSVAARALDLYINGVQRARLGESSSSIGNTSLGGHSGALSLSAGDKIAVYYFSNVADSTYADGSLSWFSGRRVQ</sequence>
<proteinExistence type="predicted"/>
<comment type="caution">
    <text evidence="3">The sequence shown here is derived from an EMBL/GenBank/DDBJ whole genome shotgun (WGS) entry which is preliminary data.</text>
</comment>
<name>A0A9X8QLP3_9PSED</name>
<dbReference type="SUPFAM" id="SSF49842">
    <property type="entry name" value="TNF-like"/>
    <property type="match status" value="1"/>
</dbReference>
<dbReference type="GeneID" id="300268705"/>
<dbReference type="InterPro" id="IPR001073">
    <property type="entry name" value="C1q_dom"/>
</dbReference>
<dbReference type="Pfam" id="PF00386">
    <property type="entry name" value="C1q"/>
    <property type="match status" value="1"/>
</dbReference>
<evidence type="ECO:0000313" key="4">
    <source>
        <dbReference type="Proteomes" id="UP000183210"/>
    </source>
</evidence>
<dbReference type="PROSITE" id="PS50871">
    <property type="entry name" value="C1Q"/>
    <property type="match status" value="1"/>
</dbReference>
<feature type="region of interest" description="Disordered" evidence="1">
    <location>
        <begin position="1"/>
        <end position="30"/>
    </location>
</feature>
<protein>
    <submittedName>
        <fullName evidence="3">C1q domain-containing protein</fullName>
    </submittedName>
</protein>
<dbReference type="RefSeq" id="WP_074829571.1">
    <property type="nucleotide sequence ID" value="NZ_FOEV01000018.1"/>
</dbReference>
<gene>
    <name evidence="3" type="ORF">SAMN05216409_11828</name>
</gene>
<feature type="domain" description="C1q" evidence="2">
    <location>
        <begin position="155"/>
        <end position="292"/>
    </location>
</feature>
<dbReference type="AlphaFoldDB" id="A0A9X8QLP3"/>
<evidence type="ECO:0000256" key="1">
    <source>
        <dbReference type="SAM" id="MobiDB-lite"/>
    </source>
</evidence>
<reference evidence="3 4" key="1">
    <citation type="submission" date="2016-10" db="EMBL/GenBank/DDBJ databases">
        <authorList>
            <person name="Varghese N."/>
            <person name="Submissions S."/>
        </authorList>
    </citation>
    <scope>NUCLEOTIDE SEQUENCE [LARGE SCALE GENOMIC DNA]</scope>
    <source>
        <strain evidence="3 4">LMG 21974</strain>
    </source>
</reference>
<dbReference type="InterPro" id="IPR008983">
    <property type="entry name" value="Tumour_necrosis_fac-like_dom"/>
</dbReference>
<dbReference type="Proteomes" id="UP000183210">
    <property type="component" value="Unassembled WGS sequence"/>
</dbReference>
<dbReference type="EMBL" id="FOEV01000018">
    <property type="protein sequence ID" value="SER35865.1"/>
    <property type="molecule type" value="Genomic_DNA"/>
</dbReference>
<dbReference type="SMART" id="SM00110">
    <property type="entry name" value="C1Q"/>
    <property type="match status" value="1"/>
</dbReference>
<organism evidence="3 4">
    <name type="scientific">Pseudomonas lutea</name>
    <dbReference type="NCBI Taxonomy" id="243924"/>
    <lineage>
        <taxon>Bacteria</taxon>
        <taxon>Pseudomonadati</taxon>
        <taxon>Pseudomonadota</taxon>
        <taxon>Gammaproteobacteria</taxon>
        <taxon>Pseudomonadales</taxon>
        <taxon>Pseudomonadaceae</taxon>
        <taxon>Pseudomonas</taxon>
    </lineage>
</organism>
<accession>A0A9X8QLP3</accession>
<dbReference type="Gene3D" id="2.60.120.40">
    <property type="match status" value="1"/>
</dbReference>
<evidence type="ECO:0000313" key="3">
    <source>
        <dbReference type="EMBL" id="SER35865.1"/>
    </source>
</evidence>
<evidence type="ECO:0000259" key="2">
    <source>
        <dbReference type="PROSITE" id="PS50871"/>
    </source>
</evidence>